<dbReference type="AlphaFoldDB" id="A0AAV4AKB0"/>
<name>A0AAV4AKB0_9GAST</name>
<gene>
    <name evidence="1" type="ORF">PoB_003466900</name>
</gene>
<evidence type="ECO:0000313" key="1">
    <source>
        <dbReference type="EMBL" id="GFO08164.1"/>
    </source>
</evidence>
<proteinExistence type="predicted"/>
<comment type="caution">
    <text evidence="1">The sequence shown here is derived from an EMBL/GenBank/DDBJ whole genome shotgun (WGS) entry which is preliminary data.</text>
</comment>
<reference evidence="1 2" key="1">
    <citation type="journal article" date="2021" name="Elife">
        <title>Chloroplast acquisition without the gene transfer in kleptoplastic sea slugs, Plakobranchus ocellatus.</title>
        <authorList>
            <person name="Maeda T."/>
            <person name="Takahashi S."/>
            <person name="Yoshida T."/>
            <person name="Shimamura S."/>
            <person name="Takaki Y."/>
            <person name="Nagai Y."/>
            <person name="Toyoda A."/>
            <person name="Suzuki Y."/>
            <person name="Arimoto A."/>
            <person name="Ishii H."/>
            <person name="Satoh N."/>
            <person name="Nishiyama T."/>
            <person name="Hasebe M."/>
            <person name="Maruyama T."/>
            <person name="Minagawa J."/>
            <person name="Obokata J."/>
            <person name="Shigenobu S."/>
        </authorList>
    </citation>
    <scope>NUCLEOTIDE SEQUENCE [LARGE SCALE GENOMIC DNA]</scope>
</reference>
<dbReference type="Proteomes" id="UP000735302">
    <property type="component" value="Unassembled WGS sequence"/>
</dbReference>
<protein>
    <submittedName>
        <fullName evidence="1">Fibroblast growth factor receptor-like 1</fullName>
    </submittedName>
</protein>
<organism evidence="1 2">
    <name type="scientific">Plakobranchus ocellatus</name>
    <dbReference type="NCBI Taxonomy" id="259542"/>
    <lineage>
        <taxon>Eukaryota</taxon>
        <taxon>Metazoa</taxon>
        <taxon>Spiralia</taxon>
        <taxon>Lophotrochozoa</taxon>
        <taxon>Mollusca</taxon>
        <taxon>Gastropoda</taxon>
        <taxon>Heterobranchia</taxon>
        <taxon>Euthyneura</taxon>
        <taxon>Panpulmonata</taxon>
        <taxon>Sacoglossa</taxon>
        <taxon>Placobranchoidea</taxon>
        <taxon>Plakobranchidae</taxon>
        <taxon>Plakobranchus</taxon>
    </lineage>
</organism>
<evidence type="ECO:0000313" key="2">
    <source>
        <dbReference type="Proteomes" id="UP000735302"/>
    </source>
</evidence>
<keyword evidence="2" id="KW-1185">Reference proteome</keyword>
<accession>A0AAV4AKB0</accession>
<dbReference type="EMBL" id="BLXT01003952">
    <property type="protein sequence ID" value="GFO08164.1"/>
    <property type="molecule type" value="Genomic_DNA"/>
</dbReference>
<sequence>MHNAASLKFLGDKYQICSYWTTHWLWFRGTTHGFCLYGPNHCSAFASIGHPMGSASMGLTIVLPRWALPLFWLYWTAYGFCLDEPIQCFASIEQPMGSAFMGTTPIG</sequence>
<keyword evidence="1" id="KW-0675">Receptor</keyword>